<keyword evidence="12" id="KW-1185">Reference proteome</keyword>
<dbReference type="GO" id="GO:0003723">
    <property type="term" value="F:RNA binding"/>
    <property type="evidence" value="ECO:0007669"/>
    <property type="project" value="UniProtKB-UniRule"/>
</dbReference>
<dbReference type="GO" id="GO:0009383">
    <property type="term" value="F:rRNA (cytosine-C5-)-methyltransferase activity"/>
    <property type="evidence" value="ECO:0007669"/>
    <property type="project" value="TreeGrafter"/>
</dbReference>
<dbReference type="CDD" id="cd02440">
    <property type="entry name" value="AdoMet_MTases"/>
    <property type="match status" value="1"/>
</dbReference>
<dbReference type="NCBIfam" id="TIGR00446">
    <property type="entry name" value="nop2p"/>
    <property type="match status" value="1"/>
</dbReference>
<dbReference type="PROSITE" id="PS51686">
    <property type="entry name" value="SAM_MT_RSMB_NOP"/>
    <property type="match status" value="1"/>
</dbReference>
<reference evidence="13" key="1">
    <citation type="submission" date="2016-11" db="UniProtKB">
        <authorList>
            <consortium name="WormBaseParasite"/>
        </authorList>
    </citation>
    <scope>IDENTIFICATION</scope>
</reference>
<dbReference type="GO" id="GO:0070475">
    <property type="term" value="P:rRNA base methylation"/>
    <property type="evidence" value="ECO:0007669"/>
    <property type="project" value="TreeGrafter"/>
</dbReference>
<keyword evidence="3" id="KW-0690">Ribosome biogenesis</keyword>
<organism evidence="12 13">
    <name type="scientific">Macrostomum lignano</name>
    <dbReference type="NCBI Taxonomy" id="282301"/>
    <lineage>
        <taxon>Eukaryota</taxon>
        <taxon>Metazoa</taxon>
        <taxon>Spiralia</taxon>
        <taxon>Lophotrochozoa</taxon>
        <taxon>Platyhelminthes</taxon>
        <taxon>Rhabditophora</taxon>
        <taxon>Macrostomorpha</taxon>
        <taxon>Macrostomida</taxon>
        <taxon>Macrostomidae</taxon>
        <taxon>Macrostomum</taxon>
    </lineage>
</organism>
<feature type="compositionally biased region" description="Acidic residues" evidence="10">
    <location>
        <begin position="149"/>
        <end position="177"/>
    </location>
</feature>
<keyword evidence="5 9" id="KW-0808">Transferase</keyword>
<feature type="compositionally biased region" description="Acidic residues" evidence="10">
    <location>
        <begin position="94"/>
        <end position="112"/>
    </location>
</feature>
<feature type="region of interest" description="Disordered" evidence="10">
    <location>
        <begin position="1"/>
        <end position="210"/>
    </location>
</feature>
<feature type="active site" description="Nucleophile" evidence="9">
    <location>
        <position position="504"/>
    </location>
</feature>
<keyword evidence="7 9" id="KW-0694">RNA-binding</keyword>
<dbReference type="PANTHER" id="PTHR22807">
    <property type="entry name" value="NOP2 YEAST -RELATED NOL1/NOP2/FMU SUN DOMAIN-CONTAINING"/>
    <property type="match status" value="1"/>
</dbReference>
<dbReference type="Gene3D" id="3.30.70.1170">
    <property type="entry name" value="Sun protein, domain 3"/>
    <property type="match status" value="1"/>
</dbReference>
<dbReference type="Gene3D" id="3.40.50.150">
    <property type="entry name" value="Vaccinia Virus protein VP39"/>
    <property type="match status" value="1"/>
</dbReference>
<dbReference type="InterPro" id="IPR018314">
    <property type="entry name" value="RsmB/NOL1/NOP2-like_CS"/>
</dbReference>
<keyword evidence="6 9" id="KW-0949">S-adenosyl-L-methionine</keyword>
<evidence type="ECO:0000256" key="4">
    <source>
        <dbReference type="ARBA" id="ARBA00022603"/>
    </source>
</evidence>
<dbReference type="InterPro" id="IPR029063">
    <property type="entry name" value="SAM-dependent_MTases_sf"/>
</dbReference>
<evidence type="ECO:0000313" key="13">
    <source>
        <dbReference type="WBParaSite" id="maker-uti_cns_0004693-snap-gene-0.8-mRNA-1"/>
    </source>
</evidence>
<evidence type="ECO:0000256" key="10">
    <source>
        <dbReference type="SAM" id="MobiDB-lite"/>
    </source>
</evidence>
<feature type="compositionally biased region" description="Basic residues" evidence="10">
    <location>
        <begin position="49"/>
        <end position="58"/>
    </location>
</feature>
<evidence type="ECO:0000256" key="1">
    <source>
        <dbReference type="ARBA" id="ARBA00004604"/>
    </source>
</evidence>
<name>A0A1I8H7C1_9PLAT</name>
<dbReference type="GO" id="GO:0000470">
    <property type="term" value="P:maturation of LSU-rRNA"/>
    <property type="evidence" value="ECO:0007669"/>
    <property type="project" value="TreeGrafter"/>
</dbReference>
<dbReference type="PRINTS" id="PR02008">
    <property type="entry name" value="RCMTFAMILY"/>
</dbReference>
<feature type="region of interest" description="Disordered" evidence="10">
    <location>
        <begin position="580"/>
        <end position="603"/>
    </location>
</feature>
<feature type="binding site" evidence="9">
    <location>
        <position position="434"/>
    </location>
    <ligand>
        <name>S-adenosyl-L-methionine</name>
        <dbReference type="ChEBI" id="CHEBI:59789"/>
    </ligand>
</feature>
<evidence type="ECO:0000256" key="9">
    <source>
        <dbReference type="PROSITE-ProRule" id="PRU01023"/>
    </source>
</evidence>
<evidence type="ECO:0000256" key="6">
    <source>
        <dbReference type="ARBA" id="ARBA00022691"/>
    </source>
</evidence>
<dbReference type="Proteomes" id="UP000095280">
    <property type="component" value="Unplaced"/>
</dbReference>
<evidence type="ECO:0000256" key="5">
    <source>
        <dbReference type="ARBA" id="ARBA00022679"/>
    </source>
</evidence>
<feature type="binding site" evidence="9">
    <location>
        <position position="451"/>
    </location>
    <ligand>
        <name>S-adenosyl-L-methionine</name>
        <dbReference type="ChEBI" id="CHEBI:59789"/>
    </ligand>
</feature>
<dbReference type="InterPro" id="IPR023267">
    <property type="entry name" value="RCMT"/>
</dbReference>
<proteinExistence type="inferred from homology"/>
<dbReference type="PANTHER" id="PTHR22807:SF30">
    <property type="entry name" value="28S RRNA (CYTOSINE(4447)-C(5))-METHYLTRANSFERASE-RELATED"/>
    <property type="match status" value="1"/>
</dbReference>
<evidence type="ECO:0000256" key="7">
    <source>
        <dbReference type="ARBA" id="ARBA00022884"/>
    </source>
</evidence>
<dbReference type="InterPro" id="IPR054728">
    <property type="entry name" value="RsmB-like_ferredoxin"/>
</dbReference>
<dbReference type="PRINTS" id="PR02012">
    <property type="entry name" value="RCMTNOP2"/>
</dbReference>
<dbReference type="Pfam" id="PF22458">
    <property type="entry name" value="RsmF-B_ferredox"/>
    <property type="match status" value="1"/>
</dbReference>
<comment type="subcellular location">
    <subcellularLocation>
        <location evidence="1">Nucleus</location>
        <location evidence="1">Nucleolus</location>
    </subcellularLocation>
</comment>
<evidence type="ECO:0000256" key="2">
    <source>
        <dbReference type="ARBA" id="ARBA00007494"/>
    </source>
</evidence>
<dbReference type="WBParaSite" id="maker-uti_cns_0004693-snap-gene-0.8-mRNA-1">
    <property type="protein sequence ID" value="maker-uti_cns_0004693-snap-gene-0.8-mRNA-1"/>
    <property type="gene ID" value="maker-uti_cns_0004693-snap-gene-0.8"/>
</dbReference>
<dbReference type="InterPro" id="IPR023273">
    <property type="entry name" value="RCMT_NOP2"/>
</dbReference>
<evidence type="ECO:0000313" key="12">
    <source>
        <dbReference type="Proteomes" id="UP000095280"/>
    </source>
</evidence>
<dbReference type="InterPro" id="IPR049560">
    <property type="entry name" value="MeTrfase_RsmB-F_NOP2_cat"/>
</dbReference>
<dbReference type="GO" id="GO:0005730">
    <property type="term" value="C:nucleolus"/>
    <property type="evidence" value="ECO:0007669"/>
    <property type="project" value="UniProtKB-SubCell"/>
</dbReference>
<feature type="compositionally biased region" description="Acidic residues" evidence="10">
    <location>
        <begin position="185"/>
        <end position="203"/>
    </location>
</feature>
<dbReference type="Pfam" id="PF01189">
    <property type="entry name" value="Methyltr_RsmB-F"/>
    <property type="match status" value="1"/>
</dbReference>
<dbReference type="PROSITE" id="PS01153">
    <property type="entry name" value="NOL1_NOP2_SUN"/>
    <property type="match status" value="1"/>
</dbReference>
<dbReference type="FunFam" id="3.30.70.1170:FF:000001">
    <property type="entry name" value="Ribosomal RNA methyltransferase Nop2"/>
    <property type="match status" value="1"/>
</dbReference>
<comment type="similarity">
    <text evidence="2 9">Belongs to the class I-like SAM-binding methyltransferase superfamily. RsmB/NOP family.</text>
</comment>
<accession>A0A1I8H7C1</accession>
<keyword evidence="4 9" id="KW-0489">Methyltransferase</keyword>
<dbReference type="InterPro" id="IPR001678">
    <property type="entry name" value="MeTrfase_RsmB-F_NOP2_dom"/>
</dbReference>
<dbReference type="InterPro" id="IPR011023">
    <property type="entry name" value="Nop2p"/>
</dbReference>
<evidence type="ECO:0000256" key="3">
    <source>
        <dbReference type="ARBA" id="ARBA00022517"/>
    </source>
</evidence>
<dbReference type="AlphaFoldDB" id="A0A1I8H7C1"/>
<protein>
    <submittedName>
        <fullName evidence="13">SAM_MT_RSMB_NOP domain-containing protein</fullName>
    </submittedName>
</protein>
<keyword evidence="8" id="KW-0539">Nucleus</keyword>
<feature type="compositionally biased region" description="Acidic residues" evidence="10">
    <location>
        <begin position="130"/>
        <end position="140"/>
    </location>
</feature>
<evidence type="ECO:0000259" key="11">
    <source>
        <dbReference type="PROSITE" id="PS51686"/>
    </source>
</evidence>
<evidence type="ECO:0000256" key="8">
    <source>
        <dbReference type="ARBA" id="ARBA00023242"/>
    </source>
</evidence>
<dbReference type="SUPFAM" id="SSF53335">
    <property type="entry name" value="S-adenosyl-L-methionine-dependent methyltransferases"/>
    <property type="match status" value="1"/>
</dbReference>
<feature type="domain" description="SAM-dependent MTase RsmB/NOP-type" evidence="11">
    <location>
        <begin position="291"/>
        <end position="574"/>
    </location>
</feature>
<sequence>MGRKDYRLQSQRGPGRKTRKQKDPKLPASIETEVDAEEAAGPRQLSSRQKQRMKRRVVKQATVAAKKMEKQKKKLEQQRSNGDNAGPPKPPRPDEEESDEADEDMDSLDELEQAQTAEANKSSKRLRLDLDEDDSAEEEGGTAGRTLLEEEDEDFLNDDFPISDEDADEAEDSDSSEGVEKEAADEAGEDDDAEEAGQADEDEAAKAADLQQAPADLSELDGRIDSLLQLLGNSGDSVEKAKKKKSPKTGAKFSRSDCLDRLCSLLCMRFSYNAFLMRRLLDLYPKDILDFLQSNEVDRPLTLRTNALKTRRKDLAQALISRGVNLDPFDKWSKVGLVVYDSQVPLGATPEYLAGHYMLQGAASMLPVLALDPKPQEKVLDLCAAPGGKTTYIAELMRNTGLVMANEANKERAKAVVGNAHRHGLNNIVVCVGDGREFPRTMHNFDRVLVDAPCTGTGVIAKDPAVKANKEEKDVLKCSHLQKQLLLAGVDAAKAGGVIVYCTCSVLVEENEAVVDYALRKRQLKLVETGLVIGEPAFRAFRDKKFYPSMTAARRITPHQHNMDGFFVAKLVKSAAGGAKPTAVSSKSSSNNSKKKNGTAEAK</sequence>
<feature type="binding site" evidence="9">
    <location>
        <begin position="383"/>
        <end position="389"/>
    </location>
    <ligand>
        <name>S-adenosyl-L-methionine</name>
        <dbReference type="ChEBI" id="CHEBI:59789"/>
    </ligand>
</feature>
<feature type="binding site" evidence="9">
    <location>
        <position position="407"/>
    </location>
    <ligand>
        <name>S-adenosyl-L-methionine</name>
        <dbReference type="ChEBI" id="CHEBI:59789"/>
    </ligand>
</feature>